<dbReference type="InterPro" id="IPR029050">
    <property type="entry name" value="Immunoprotect_excell_Ig-like"/>
</dbReference>
<dbReference type="Proteomes" id="UP000325182">
    <property type="component" value="Unassembled WGS sequence"/>
</dbReference>
<feature type="domain" description="DUF4352" evidence="2">
    <location>
        <begin position="125"/>
        <end position="232"/>
    </location>
</feature>
<name>A0A5D4M2U9_9BACI</name>
<evidence type="ECO:0000313" key="3">
    <source>
        <dbReference type="EMBL" id="TYR95922.1"/>
    </source>
</evidence>
<keyword evidence="1" id="KW-0732">Signal</keyword>
<evidence type="ECO:0000259" key="2">
    <source>
        <dbReference type="Pfam" id="PF11611"/>
    </source>
</evidence>
<gene>
    <name evidence="3" type="ORF">FZC84_21065</name>
</gene>
<evidence type="ECO:0000313" key="4">
    <source>
        <dbReference type="Proteomes" id="UP000325182"/>
    </source>
</evidence>
<protein>
    <submittedName>
        <fullName evidence="3">DUF4352 domain-containing protein</fullName>
    </submittedName>
</protein>
<proteinExistence type="predicted"/>
<dbReference type="Gene3D" id="2.60.40.1240">
    <property type="match status" value="1"/>
</dbReference>
<dbReference type="EMBL" id="VTEG01000027">
    <property type="protein sequence ID" value="TYR95922.1"/>
    <property type="molecule type" value="Genomic_DNA"/>
</dbReference>
<dbReference type="Pfam" id="PF11611">
    <property type="entry name" value="DUF4352"/>
    <property type="match status" value="1"/>
</dbReference>
<organism evidence="3 4">
    <name type="scientific">Rossellomorea vietnamensis</name>
    <dbReference type="NCBI Taxonomy" id="218284"/>
    <lineage>
        <taxon>Bacteria</taxon>
        <taxon>Bacillati</taxon>
        <taxon>Bacillota</taxon>
        <taxon>Bacilli</taxon>
        <taxon>Bacillales</taxon>
        <taxon>Bacillaceae</taxon>
        <taxon>Rossellomorea</taxon>
    </lineage>
</organism>
<reference evidence="3 4" key="1">
    <citation type="submission" date="2019-08" db="EMBL/GenBank/DDBJ databases">
        <title>Bacillus genomes from the desert of Cuatro Cienegas, Coahuila.</title>
        <authorList>
            <person name="Olmedo-Alvarez G."/>
        </authorList>
    </citation>
    <scope>NUCLEOTIDE SEQUENCE [LARGE SCALE GENOMIC DNA]</scope>
    <source>
        <strain evidence="3 4">CH128b_4D</strain>
    </source>
</reference>
<accession>A0A5D4M2U9</accession>
<evidence type="ECO:0000256" key="1">
    <source>
        <dbReference type="ARBA" id="ARBA00022729"/>
    </source>
</evidence>
<sequence length="254" mass="28772">MFKVHVLFSFSFLLNNTKGRHFNYTTALLKQKNGFTIYSYIGIIYEHKHLSERNYTMKRIATGLLTLGVLLAGCSGNGAATANDTAKGKSEETERHIHEPTKQDVQFGETFTYITTESARHEVLDQLKMKVENMRIESNLGDRAELNEEFDYLLLDVSMENIGQSESDDYTFSYRKFTLYNKNGMEIPTYTSTSSLPEFMEGEFKGAKLRPNGKNEGTIVVPFAKDEGENISEIILDTSANADNSSQFIFKLSK</sequence>
<comment type="caution">
    <text evidence="3">The sequence shown here is derived from an EMBL/GenBank/DDBJ whole genome shotgun (WGS) entry which is preliminary data.</text>
</comment>
<dbReference type="InterPro" id="IPR029051">
    <property type="entry name" value="DUF4352"/>
</dbReference>
<dbReference type="AlphaFoldDB" id="A0A5D4M2U9"/>